<dbReference type="EMBL" id="QXGI01000008">
    <property type="protein sequence ID" value="RSX46084.1"/>
    <property type="molecule type" value="Genomic_DNA"/>
</dbReference>
<keyword evidence="3" id="KW-1185">Reference proteome</keyword>
<evidence type="ECO:0000313" key="2">
    <source>
        <dbReference type="EMBL" id="RSX46084.1"/>
    </source>
</evidence>
<keyword evidence="1" id="KW-1133">Transmembrane helix</keyword>
<protein>
    <submittedName>
        <fullName evidence="2">Uncharacterized protein</fullName>
    </submittedName>
</protein>
<organism evidence="2 3">
    <name type="scientific">Bifidobacterium castoris</name>
    <dbReference type="NCBI Taxonomy" id="2306972"/>
    <lineage>
        <taxon>Bacteria</taxon>
        <taxon>Bacillati</taxon>
        <taxon>Actinomycetota</taxon>
        <taxon>Actinomycetes</taxon>
        <taxon>Bifidobacteriales</taxon>
        <taxon>Bifidobacteriaceae</taxon>
        <taxon>Bifidobacterium</taxon>
    </lineage>
</organism>
<evidence type="ECO:0000313" key="3">
    <source>
        <dbReference type="Proteomes" id="UP000288052"/>
    </source>
</evidence>
<gene>
    <name evidence="2" type="ORF">D2E22_1656</name>
</gene>
<keyword evidence="1" id="KW-0812">Transmembrane</keyword>
<accession>A0A430F579</accession>
<dbReference type="AlphaFoldDB" id="A0A430F579"/>
<evidence type="ECO:0000256" key="1">
    <source>
        <dbReference type="SAM" id="Phobius"/>
    </source>
</evidence>
<keyword evidence="1" id="KW-0472">Membrane</keyword>
<feature type="transmembrane region" description="Helical" evidence="1">
    <location>
        <begin position="6"/>
        <end position="31"/>
    </location>
</feature>
<dbReference type="RefSeq" id="WP_277600018.1">
    <property type="nucleotide sequence ID" value="NZ_QXGI01000008.1"/>
</dbReference>
<name>A0A430F579_9BIFI</name>
<reference evidence="2 3" key="1">
    <citation type="submission" date="2018-09" db="EMBL/GenBank/DDBJ databases">
        <title>Characterization of the phylogenetic diversity of five novel species belonging to the genus Bifidobacterium.</title>
        <authorList>
            <person name="Lugli G.A."/>
            <person name="Duranti S."/>
            <person name="Milani C."/>
        </authorList>
    </citation>
    <scope>NUCLEOTIDE SEQUENCE [LARGE SCALE GENOMIC DNA]</scope>
    <source>
        <strain evidence="2 3">2020B</strain>
    </source>
</reference>
<dbReference type="Proteomes" id="UP000288052">
    <property type="component" value="Unassembled WGS sequence"/>
</dbReference>
<sequence>MTPAEIITSLGICFAGLAALVKSLAALLTAIGKVRKKPKRK</sequence>
<comment type="caution">
    <text evidence="2">The sequence shown here is derived from an EMBL/GenBank/DDBJ whole genome shotgun (WGS) entry which is preliminary data.</text>
</comment>
<proteinExistence type="predicted"/>